<dbReference type="InterPro" id="IPR000642">
    <property type="entry name" value="Peptidase_M41"/>
</dbReference>
<sequence>MRNVKVLDYDLAENVIRHLKGYLGLSTLNADEIDILPLVTSFRNCLVNVNENEIINRTHEIYKLVSSDFKLKVEQSFAEEAIKEQQERMVPPEFSVDDFDALFDKPDSPTPSSPSLNLKEIYTKVGGITKQFFDEISVVVCGQYLQAQLGKDINDLSVKHIPEVEVSSLFAAIMNIPEMLLELAEYFHCQPSQLIMPENVYSKRTYLLENAVTRSFSVNDVSKTWYSIASSYALYLNFTDEAQQCVNQISELKGVVGSEFVDKLMRLNLPFITQLKQLNHSKNAIAKAVKISQALNRELNKKIIGQVKAVSHLSNGYLSSSLVSPDGPRLIYTFAGPSGVGKTYLGSSFCELLNQHEQSGYAFTEFNMEQYSHEKDAMKLFGTGVQYTDASLGTLTSKVRACPRHILLFDEIEKAHNTVIQTLLGMLDKGVAQDQTSQELINFKQCIVIFTSNLGQDVLAKNTQGHALNVFDVLRQTANPSSGTKLSFEFINRLAKGYSVLFSSLRANHYLHIAEQAVNQSAKTNHNVTFYWPMRFSSFLVRALAPEISARQLGTILSKIKADILTKSADLLDEQSDIIEFTVTVNESTSQAEARQMLLFDNDKRLHDALNVLDTNVNINHVSTLESLPDQMKHQRPDALLIDSESVSQSQTSLSEIIEKVREQNSSIPIFTYQLAQLEKALQTDNDCVDVLEHFSIQLDDIKEGFKELLGKVNHYLTVDKTIQRMLSRNEALDYTLSVDKRDNKLVATFDNLHYKQLIQSKDLQESTLFQQSLPSATLDDVIGLERAKMRLTEVIGWLRYPEKLSNFGIKIPTGFLYAGPPGTGKTLLAKAVAGECKLPFFSASAAELSSPHSSGTTENIKSVFAVARKYAPSILFIDEIDAIAGKRTANNDGASRDRNLTVNALLTEMDGFTTQQEPVFVMAATNHPHLLDDALTRPGRFDEIIYCDLPNKEARRIFFERFANKHNLSWPNETVDQLANVSQGMSAAQIDQVLRESIYQAVGNNETLSTEHVKDTIVRIVYGSPSDHITLSTEEKNRTAYHEAAHLVTHKLLFPTHPVDFVTIEPRNQALGFVATRSPDEYESLSKQKVHDQLQVLLAGKVGEAICSGDQNQVSTGASNDIEKATRLAMHAIYEGGLEPSVGSVNVAMLTKYEESELLSNAQNAVKTWLANAEENVTALLLNHTDQLERVATRLIEKESLLKDEIDKLFV</sequence>
<accession>A0ABV7JVL5</accession>
<dbReference type="Gene3D" id="1.10.8.60">
    <property type="match status" value="1"/>
</dbReference>
<dbReference type="SUPFAM" id="SSF52540">
    <property type="entry name" value="P-loop containing nucleoside triphosphate hydrolases"/>
    <property type="match status" value="2"/>
</dbReference>
<keyword evidence="1" id="KW-0547">Nucleotide-binding</keyword>
<dbReference type="InterPro" id="IPR001270">
    <property type="entry name" value="ClpA/B"/>
</dbReference>
<dbReference type="InterPro" id="IPR003593">
    <property type="entry name" value="AAA+_ATPase"/>
</dbReference>
<dbReference type="SUPFAM" id="SSF140990">
    <property type="entry name" value="FtsH protease domain-like"/>
    <property type="match status" value="1"/>
</dbReference>
<dbReference type="Pfam" id="PF01434">
    <property type="entry name" value="Peptidase_M41"/>
    <property type="match status" value="1"/>
</dbReference>
<dbReference type="PANTHER" id="PTHR23076">
    <property type="entry name" value="METALLOPROTEASE M41 FTSH"/>
    <property type="match status" value="1"/>
</dbReference>
<dbReference type="InterPro" id="IPR003960">
    <property type="entry name" value="ATPase_AAA_CS"/>
</dbReference>
<dbReference type="Pfam" id="PF07724">
    <property type="entry name" value="AAA_2"/>
    <property type="match status" value="1"/>
</dbReference>
<evidence type="ECO:0000313" key="4">
    <source>
        <dbReference type="Proteomes" id="UP001595477"/>
    </source>
</evidence>
<dbReference type="PRINTS" id="PR00300">
    <property type="entry name" value="CLPPROTEASEA"/>
</dbReference>
<proteinExistence type="inferred from homology"/>
<dbReference type="PROSITE" id="PS00674">
    <property type="entry name" value="AAA"/>
    <property type="match status" value="1"/>
</dbReference>
<evidence type="ECO:0000259" key="2">
    <source>
        <dbReference type="SMART" id="SM00382"/>
    </source>
</evidence>
<dbReference type="Pfam" id="PF00004">
    <property type="entry name" value="AAA"/>
    <property type="match status" value="1"/>
</dbReference>
<dbReference type="Proteomes" id="UP001595477">
    <property type="component" value="Unassembled WGS sequence"/>
</dbReference>
<dbReference type="EMBL" id="JBHRSX010000018">
    <property type="protein sequence ID" value="MFC3202125.1"/>
    <property type="molecule type" value="Genomic_DNA"/>
</dbReference>
<keyword evidence="1" id="KW-0067">ATP-binding</keyword>
<organism evidence="3 4">
    <name type="scientific">Alteromonas oceani</name>
    <dbReference type="NCBI Taxonomy" id="2071609"/>
    <lineage>
        <taxon>Bacteria</taxon>
        <taxon>Pseudomonadati</taxon>
        <taxon>Pseudomonadota</taxon>
        <taxon>Gammaproteobacteria</taxon>
        <taxon>Alteromonadales</taxon>
        <taxon>Alteromonadaceae</taxon>
        <taxon>Alteromonas/Salinimonas group</taxon>
        <taxon>Alteromonas</taxon>
    </lineage>
</organism>
<dbReference type="InterPro" id="IPR037219">
    <property type="entry name" value="Peptidase_M41-like"/>
</dbReference>
<dbReference type="RefSeq" id="WP_164464791.1">
    <property type="nucleotide sequence ID" value="NZ_JBHRSX010000018.1"/>
</dbReference>
<comment type="caution">
    <text evidence="3">The sequence shown here is derived from an EMBL/GenBank/DDBJ whole genome shotgun (WGS) entry which is preliminary data.</text>
</comment>
<dbReference type="InterPro" id="IPR027417">
    <property type="entry name" value="P-loop_NTPase"/>
</dbReference>
<keyword evidence="4" id="KW-1185">Reference proteome</keyword>
<feature type="domain" description="AAA+ ATPase" evidence="2">
    <location>
        <begin position="812"/>
        <end position="952"/>
    </location>
</feature>
<gene>
    <name evidence="3" type="ORF">ACFOEW_09885</name>
</gene>
<reference evidence="4" key="1">
    <citation type="journal article" date="2019" name="Int. J. Syst. Evol. Microbiol.">
        <title>The Global Catalogue of Microorganisms (GCM) 10K type strain sequencing project: providing services to taxonomists for standard genome sequencing and annotation.</title>
        <authorList>
            <consortium name="The Broad Institute Genomics Platform"/>
            <consortium name="The Broad Institute Genome Sequencing Center for Infectious Disease"/>
            <person name="Wu L."/>
            <person name="Ma J."/>
        </authorList>
    </citation>
    <scope>NUCLEOTIDE SEQUENCE [LARGE SCALE GENOMIC DNA]</scope>
    <source>
        <strain evidence="4">KCTC 52449</strain>
    </source>
</reference>
<dbReference type="Gene3D" id="3.40.50.300">
    <property type="entry name" value="P-loop containing nucleotide triphosphate hydrolases"/>
    <property type="match status" value="2"/>
</dbReference>
<evidence type="ECO:0000256" key="1">
    <source>
        <dbReference type="RuleBase" id="RU003651"/>
    </source>
</evidence>
<protein>
    <submittedName>
        <fullName evidence="3">AAA family ATPase</fullName>
    </submittedName>
</protein>
<dbReference type="SMART" id="SM00382">
    <property type="entry name" value="AAA"/>
    <property type="match status" value="2"/>
</dbReference>
<name>A0ABV7JVL5_9ALTE</name>
<comment type="similarity">
    <text evidence="1">Belongs to the AAA ATPase family.</text>
</comment>
<dbReference type="PANTHER" id="PTHR23076:SF97">
    <property type="entry name" value="ATP-DEPENDENT ZINC METALLOPROTEASE YME1L1"/>
    <property type="match status" value="1"/>
</dbReference>
<dbReference type="Gene3D" id="1.20.58.760">
    <property type="entry name" value="Peptidase M41"/>
    <property type="match status" value="1"/>
</dbReference>
<evidence type="ECO:0000313" key="3">
    <source>
        <dbReference type="EMBL" id="MFC3202125.1"/>
    </source>
</evidence>
<feature type="domain" description="AAA+ ATPase" evidence="2">
    <location>
        <begin position="328"/>
        <end position="477"/>
    </location>
</feature>
<dbReference type="InterPro" id="IPR003959">
    <property type="entry name" value="ATPase_AAA_core"/>
</dbReference>